<dbReference type="eggNOG" id="arCOG01648">
    <property type="taxonomic scope" value="Archaea"/>
</dbReference>
<dbReference type="PRINTS" id="PR00111">
    <property type="entry name" value="ABHYDROLASE"/>
</dbReference>
<dbReference type="AlphaFoldDB" id="J2Z932"/>
<evidence type="ECO:0000259" key="2">
    <source>
        <dbReference type="Pfam" id="PF00561"/>
    </source>
</evidence>
<dbReference type="InterPro" id="IPR029058">
    <property type="entry name" value="AB_hydrolase_fold"/>
</dbReference>
<dbReference type="PANTHER" id="PTHR43798:SF31">
    <property type="entry name" value="AB HYDROLASE SUPERFAMILY PROTEIN YCLE"/>
    <property type="match status" value="1"/>
</dbReference>
<dbReference type="PANTHER" id="PTHR43798">
    <property type="entry name" value="MONOACYLGLYCEROL LIPASE"/>
    <property type="match status" value="1"/>
</dbReference>
<protein>
    <recommendedName>
        <fullName evidence="2">AB hydrolase-1 domain-containing protein</fullName>
    </recommendedName>
</protein>
<dbReference type="Proteomes" id="UP000007813">
    <property type="component" value="Unassembled WGS sequence"/>
</dbReference>
<keyword evidence="1" id="KW-0378">Hydrolase</keyword>
<accession>J2Z932</accession>
<sequence length="299" mass="33120">MRYRAVSLSVSTIDAPGARVKRPLRVVSLVMRTHTIHGGDDAALNVQEAGSGRPVLFVHGLSQSVMSWRHQFESDLTDEFRLVALDNRGHGESEKPRDAYGDSTLWAQDIHAVVTELELDDVVLVGWSYGGVVALDYLDSFGTDHTAGLNFVGGVSALGSETATARLGSEYVDLVSGFVSTDAEESVETMRQFVDLCVFEELSPADRYYMLGYNVVVPPHVRDSLRDRVVSHDDTLASLDVPVLVTHGEEDAVVVPDVARTYAELVESEVSWYPNTGHSPFWERPERFNRELRAFVHEL</sequence>
<dbReference type="SUPFAM" id="SSF53474">
    <property type="entry name" value="alpha/beta-Hydrolases"/>
    <property type="match status" value="1"/>
</dbReference>
<evidence type="ECO:0000313" key="4">
    <source>
        <dbReference type="Proteomes" id="UP000007813"/>
    </source>
</evidence>
<dbReference type="EMBL" id="ALJD01000016">
    <property type="protein sequence ID" value="EJN57140.1"/>
    <property type="molecule type" value="Genomic_DNA"/>
</dbReference>
<proteinExistence type="predicted"/>
<name>J2Z932_9EURY</name>
<dbReference type="InterPro" id="IPR000639">
    <property type="entry name" value="Epox_hydrolase-like"/>
</dbReference>
<reference evidence="3 4" key="1">
    <citation type="journal article" date="2012" name="J. Bacteriol.">
        <title>Draft Genome Sequence of the Extremely Halophilic Archaeon Halogranum salarium B-1T.</title>
        <authorList>
            <person name="Kim K.K."/>
            <person name="Lee K.C."/>
            <person name="Lee J.S."/>
        </authorList>
    </citation>
    <scope>NUCLEOTIDE SEQUENCE [LARGE SCALE GENOMIC DNA]</scope>
    <source>
        <strain evidence="3 4">B-1</strain>
    </source>
</reference>
<dbReference type="PRINTS" id="PR00412">
    <property type="entry name" value="EPOXHYDRLASE"/>
</dbReference>
<dbReference type="InterPro" id="IPR000073">
    <property type="entry name" value="AB_hydrolase_1"/>
</dbReference>
<dbReference type="GO" id="GO:0016787">
    <property type="term" value="F:hydrolase activity"/>
    <property type="evidence" value="ECO:0007669"/>
    <property type="project" value="UniProtKB-KW"/>
</dbReference>
<evidence type="ECO:0000313" key="3">
    <source>
        <dbReference type="EMBL" id="EJN57140.1"/>
    </source>
</evidence>
<organism evidence="3 4">
    <name type="scientific">Halogranum salarium B-1</name>
    <dbReference type="NCBI Taxonomy" id="1210908"/>
    <lineage>
        <taxon>Archaea</taxon>
        <taxon>Methanobacteriati</taxon>
        <taxon>Methanobacteriota</taxon>
        <taxon>Stenosarchaea group</taxon>
        <taxon>Halobacteria</taxon>
        <taxon>Halobacteriales</taxon>
        <taxon>Haloferacaceae</taxon>
    </lineage>
</organism>
<evidence type="ECO:0000256" key="1">
    <source>
        <dbReference type="ARBA" id="ARBA00022801"/>
    </source>
</evidence>
<dbReference type="GO" id="GO:0016020">
    <property type="term" value="C:membrane"/>
    <property type="evidence" value="ECO:0007669"/>
    <property type="project" value="TreeGrafter"/>
</dbReference>
<feature type="domain" description="AB hydrolase-1" evidence="2">
    <location>
        <begin position="54"/>
        <end position="285"/>
    </location>
</feature>
<comment type="caution">
    <text evidence="3">The sequence shown here is derived from an EMBL/GenBank/DDBJ whole genome shotgun (WGS) entry which is preliminary data.</text>
</comment>
<dbReference type="Gene3D" id="3.40.50.1820">
    <property type="entry name" value="alpha/beta hydrolase"/>
    <property type="match status" value="1"/>
</dbReference>
<gene>
    <name evidence="3" type="ORF">HSB1_45260</name>
</gene>
<dbReference type="Pfam" id="PF00561">
    <property type="entry name" value="Abhydrolase_1"/>
    <property type="match status" value="1"/>
</dbReference>
<dbReference type="InterPro" id="IPR050266">
    <property type="entry name" value="AB_hydrolase_sf"/>
</dbReference>